<feature type="domain" description="Rhodopsin" evidence="8">
    <location>
        <begin position="52"/>
        <end position="290"/>
    </location>
</feature>
<dbReference type="GO" id="GO:0016020">
    <property type="term" value="C:membrane"/>
    <property type="evidence" value="ECO:0007669"/>
    <property type="project" value="UniProtKB-SubCell"/>
</dbReference>
<evidence type="ECO:0000256" key="4">
    <source>
        <dbReference type="ARBA" id="ARBA00023136"/>
    </source>
</evidence>
<feature type="transmembrane region" description="Helical" evidence="7">
    <location>
        <begin position="109"/>
        <end position="133"/>
    </location>
</feature>
<evidence type="ECO:0000256" key="1">
    <source>
        <dbReference type="ARBA" id="ARBA00004141"/>
    </source>
</evidence>
<evidence type="ECO:0000256" key="3">
    <source>
        <dbReference type="ARBA" id="ARBA00022989"/>
    </source>
</evidence>
<gene>
    <name evidence="9" type="ORF">AAL_04748</name>
</gene>
<evidence type="ECO:0000313" key="10">
    <source>
        <dbReference type="Proteomes" id="UP000078544"/>
    </source>
</evidence>
<comment type="similarity">
    <text evidence="5">Belongs to the SAT4 family.</text>
</comment>
<dbReference type="Pfam" id="PF20684">
    <property type="entry name" value="Fung_rhodopsin"/>
    <property type="match status" value="1"/>
</dbReference>
<name>A0A168BN63_9HYPO</name>
<dbReference type="PANTHER" id="PTHR33048">
    <property type="entry name" value="PTH11-LIKE INTEGRAL MEMBRANE PROTEIN (AFU_ORTHOLOGUE AFUA_5G11245)"/>
    <property type="match status" value="1"/>
</dbReference>
<feature type="transmembrane region" description="Helical" evidence="7">
    <location>
        <begin position="32"/>
        <end position="51"/>
    </location>
</feature>
<dbReference type="PANTHER" id="PTHR33048:SF143">
    <property type="entry name" value="EXTRACELLULAR MEMBRANE PROTEIN CFEM DOMAIN-CONTAINING PROTEIN-RELATED"/>
    <property type="match status" value="1"/>
</dbReference>
<organism evidence="9 10">
    <name type="scientific">Moelleriella libera RCEF 2490</name>
    <dbReference type="NCBI Taxonomy" id="1081109"/>
    <lineage>
        <taxon>Eukaryota</taxon>
        <taxon>Fungi</taxon>
        <taxon>Dikarya</taxon>
        <taxon>Ascomycota</taxon>
        <taxon>Pezizomycotina</taxon>
        <taxon>Sordariomycetes</taxon>
        <taxon>Hypocreomycetidae</taxon>
        <taxon>Hypocreales</taxon>
        <taxon>Clavicipitaceae</taxon>
        <taxon>Moelleriella</taxon>
    </lineage>
</organism>
<reference evidence="9 10" key="1">
    <citation type="journal article" date="2016" name="Genome Biol. Evol.">
        <title>Divergent and convergent evolution of fungal pathogenicity.</title>
        <authorList>
            <person name="Shang Y."/>
            <person name="Xiao G."/>
            <person name="Zheng P."/>
            <person name="Cen K."/>
            <person name="Zhan S."/>
            <person name="Wang C."/>
        </authorList>
    </citation>
    <scope>NUCLEOTIDE SEQUENCE [LARGE SCALE GENOMIC DNA]</scope>
    <source>
        <strain evidence="9 10">RCEF 2490</strain>
    </source>
</reference>
<sequence>MTDARYRIKDTQGFTEAVCKRTPRDDSRRYNAMNISTGAVAVSMVVIRLLYNRFFSARRELGWDDWAMLWVIILAVPCTTVNSIGLLASGLGRDVWTVTTDQLSNFAKYLYVLETFYMAEMAITKLSLSLFYLKIFPGTTIRRLLVGTCILNAAFGFAFVTSSIFACTPVSRFWTQFIHPEEPGHCINLNIFVWTHGASNIAMDLWMIALPLSQITTLELHWRKKAGVIFMFFMGTFVTVVTILRLQSLLNFSKTINPTWDDISVVWWSTIEVNVGIICTCLPTLRLILVRSVPRICGGKSSKSKYRGIHSIGNRNDKNNLMRPKQFELASTDSTVVDAGEQSEKEKLDV</sequence>
<evidence type="ECO:0000256" key="2">
    <source>
        <dbReference type="ARBA" id="ARBA00022692"/>
    </source>
</evidence>
<protein>
    <recommendedName>
        <fullName evidence="8">Rhodopsin domain-containing protein</fullName>
    </recommendedName>
</protein>
<feature type="transmembrane region" description="Helical" evidence="7">
    <location>
        <begin position="145"/>
        <end position="171"/>
    </location>
</feature>
<proteinExistence type="inferred from homology"/>
<feature type="transmembrane region" description="Helical" evidence="7">
    <location>
        <begin position="225"/>
        <end position="246"/>
    </location>
</feature>
<evidence type="ECO:0000256" key="5">
    <source>
        <dbReference type="ARBA" id="ARBA00038359"/>
    </source>
</evidence>
<feature type="region of interest" description="Disordered" evidence="6">
    <location>
        <begin position="331"/>
        <end position="350"/>
    </location>
</feature>
<comment type="caution">
    <text evidence="9">The sequence shown here is derived from an EMBL/GenBank/DDBJ whole genome shotgun (WGS) entry which is preliminary data.</text>
</comment>
<keyword evidence="2 7" id="KW-0812">Transmembrane</keyword>
<dbReference type="InterPro" id="IPR052337">
    <property type="entry name" value="SAT4-like"/>
</dbReference>
<comment type="subcellular location">
    <subcellularLocation>
        <location evidence="1">Membrane</location>
        <topology evidence="1">Multi-pass membrane protein</topology>
    </subcellularLocation>
</comment>
<evidence type="ECO:0000256" key="7">
    <source>
        <dbReference type="SAM" id="Phobius"/>
    </source>
</evidence>
<evidence type="ECO:0000259" key="8">
    <source>
        <dbReference type="Pfam" id="PF20684"/>
    </source>
</evidence>
<keyword evidence="4 7" id="KW-0472">Membrane</keyword>
<feature type="transmembrane region" description="Helical" evidence="7">
    <location>
        <begin position="266"/>
        <end position="285"/>
    </location>
</feature>
<dbReference type="EMBL" id="AZGY01000009">
    <property type="protein sequence ID" value="KZZ95517.1"/>
    <property type="molecule type" value="Genomic_DNA"/>
</dbReference>
<evidence type="ECO:0000313" key="9">
    <source>
        <dbReference type="EMBL" id="KZZ95517.1"/>
    </source>
</evidence>
<dbReference type="Proteomes" id="UP000078544">
    <property type="component" value="Unassembled WGS sequence"/>
</dbReference>
<feature type="transmembrane region" description="Helical" evidence="7">
    <location>
        <begin position="67"/>
        <end position="89"/>
    </location>
</feature>
<accession>A0A168BN63</accession>
<dbReference type="STRING" id="1081109.A0A168BN63"/>
<dbReference type="InterPro" id="IPR049326">
    <property type="entry name" value="Rhodopsin_dom_fungi"/>
</dbReference>
<keyword evidence="10" id="KW-1185">Reference proteome</keyword>
<evidence type="ECO:0000256" key="6">
    <source>
        <dbReference type="SAM" id="MobiDB-lite"/>
    </source>
</evidence>
<dbReference type="OrthoDB" id="2496787at2759"/>
<dbReference type="AlphaFoldDB" id="A0A168BN63"/>
<keyword evidence="3 7" id="KW-1133">Transmembrane helix</keyword>